<dbReference type="EMBL" id="PDUG01000006">
    <property type="protein sequence ID" value="PIC21017.1"/>
    <property type="molecule type" value="Genomic_DNA"/>
</dbReference>
<protein>
    <submittedName>
        <fullName evidence="1">Uncharacterized protein</fullName>
    </submittedName>
</protein>
<organism evidence="1 2">
    <name type="scientific">Caenorhabditis nigoni</name>
    <dbReference type="NCBI Taxonomy" id="1611254"/>
    <lineage>
        <taxon>Eukaryota</taxon>
        <taxon>Metazoa</taxon>
        <taxon>Ecdysozoa</taxon>
        <taxon>Nematoda</taxon>
        <taxon>Chromadorea</taxon>
        <taxon>Rhabditida</taxon>
        <taxon>Rhabditina</taxon>
        <taxon>Rhabditomorpha</taxon>
        <taxon>Rhabditoidea</taxon>
        <taxon>Rhabditidae</taxon>
        <taxon>Peloderinae</taxon>
        <taxon>Caenorhabditis</taxon>
    </lineage>
</organism>
<accession>A0A2G5T161</accession>
<dbReference type="AlphaFoldDB" id="A0A2G5T161"/>
<evidence type="ECO:0000313" key="1">
    <source>
        <dbReference type="EMBL" id="PIC21017.1"/>
    </source>
</evidence>
<sequence length="143" mass="16234">MIRYYFLAEKCKSSISDLAKKEVASCARQRFPVKEQVERQAKDMDPERDKDQLHCQFICYDLLASGRELSSSIRSPPNGCTSIPLIVFSLPYTSAFHQVLGDLNDLVPVDHEMLKQKIQESLPAHNASADLYMEIQDGEEILV</sequence>
<dbReference type="Proteomes" id="UP000230233">
    <property type="component" value="Chromosome X"/>
</dbReference>
<name>A0A2G5T161_9PELO</name>
<comment type="caution">
    <text evidence="1">The sequence shown here is derived from an EMBL/GenBank/DDBJ whole genome shotgun (WGS) entry which is preliminary data.</text>
</comment>
<reference evidence="2" key="1">
    <citation type="submission" date="2017-10" db="EMBL/GenBank/DDBJ databases">
        <title>Rapid genome shrinkage in a self-fertile nematode reveals novel sperm competition proteins.</title>
        <authorList>
            <person name="Yin D."/>
            <person name="Schwarz E.M."/>
            <person name="Thomas C.G."/>
            <person name="Felde R.L."/>
            <person name="Korf I.F."/>
            <person name="Cutter A.D."/>
            <person name="Schartner C.M."/>
            <person name="Ralston E.J."/>
            <person name="Meyer B.J."/>
            <person name="Haag E.S."/>
        </authorList>
    </citation>
    <scope>NUCLEOTIDE SEQUENCE [LARGE SCALE GENOMIC DNA]</scope>
    <source>
        <strain evidence="2">JU1422</strain>
    </source>
</reference>
<proteinExistence type="predicted"/>
<gene>
    <name evidence="1" type="primary">Cnig_chr_X.g26008</name>
    <name evidence="1" type="ORF">B9Z55_026008</name>
</gene>
<keyword evidence="2" id="KW-1185">Reference proteome</keyword>
<evidence type="ECO:0000313" key="2">
    <source>
        <dbReference type="Proteomes" id="UP000230233"/>
    </source>
</evidence>